<reference evidence="6" key="1">
    <citation type="submission" date="2017-02" db="UniProtKB">
        <authorList>
            <consortium name="WormBaseParasite"/>
        </authorList>
    </citation>
    <scope>IDENTIFICATION</scope>
</reference>
<dbReference type="SMART" id="SM00343">
    <property type="entry name" value="ZnF_C2HC"/>
    <property type="match status" value="2"/>
</dbReference>
<sequence length="508" mass="55518">ESGPGKRPFSGDSERFGGERGRGFGDSRSDEERRGRGANGDRGCFNCHGFGHLARDCPERKADRREGGGGRFSGECYKCHAVGHIARDCPEPRRERYDDGGQFGDRKFGSGRLEDSCRRFGSSGFSTAEKEEVRGFGGKGTDFESSKFGKEFGSTGFQSATNEGHWRFGGDNRGHEDEREGFGRERRFNAAKKTQQKTNAYGFGFSSERDGSDLATERGFGKFGSKGSDVGSTSSDRAGAGNMASADATTSEIDDILRQGNEKKSFKQASSDETARGCQQGKDSSKVIADKISIDGERVQQAANYEGHYPRATRGEISSGENFESSIGTRITQEKEVAGSDNSLLQEGMTMQNNTIVQQIDPPILAPVKMGEVVSCMRSDGSVCSLVIQFLVIDASPDSFFIQLCRDEKVIEKVSLLEMPAKSRKIDCPQLSMVCMAPFCGSFYRAEIVSIENSERCCVMFVDYGNKEEVSADEIYFIDDTLPAIMRSSPRLAFQCRLSDAMPTGGEV</sequence>
<dbReference type="SMART" id="SM00333">
    <property type="entry name" value="TUDOR"/>
    <property type="match status" value="1"/>
</dbReference>
<feature type="compositionally biased region" description="Basic and acidic residues" evidence="2">
    <location>
        <begin position="164"/>
        <end position="188"/>
    </location>
</feature>
<feature type="domain" description="CCHC-type" evidence="3">
    <location>
        <begin position="44"/>
        <end position="59"/>
    </location>
</feature>
<keyword evidence="1" id="KW-0862">Zinc</keyword>
<feature type="region of interest" description="Disordered" evidence="2">
    <location>
        <begin position="150"/>
        <end position="250"/>
    </location>
</feature>
<dbReference type="Gene3D" id="2.30.30.140">
    <property type="match status" value="1"/>
</dbReference>
<dbReference type="AlphaFoldDB" id="A0A0M3IRG7"/>
<feature type="compositionally biased region" description="Polar residues" evidence="2">
    <location>
        <begin position="319"/>
        <end position="330"/>
    </location>
</feature>
<dbReference type="InterPro" id="IPR002999">
    <property type="entry name" value="Tudor"/>
</dbReference>
<protein>
    <submittedName>
        <fullName evidence="6">CCHC-type domain-containing protein</fullName>
    </submittedName>
</protein>
<accession>A0A0M3IRG7</accession>
<dbReference type="SUPFAM" id="SSF57756">
    <property type="entry name" value="Retrovirus zinc finger-like domains"/>
    <property type="match status" value="1"/>
</dbReference>
<dbReference type="PANTHER" id="PTHR22948:SF72">
    <property type="entry name" value="TUDOR DOMAIN-CONTAINING PROTEIN"/>
    <property type="match status" value="1"/>
</dbReference>
<dbReference type="SUPFAM" id="SSF63748">
    <property type="entry name" value="Tudor/PWWP/MBT"/>
    <property type="match status" value="1"/>
</dbReference>
<feature type="region of interest" description="Disordered" evidence="2">
    <location>
        <begin position="263"/>
        <end position="284"/>
    </location>
</feature>
<dbReference type="Pfam" id="PF00098">
    <property type="entry name" value="zf-CCHC"/>
    <property type="match status" value="2"/>
</dbReference>
<dbReference type="GO" id="GO:0005737">
    <property type="term" value="C:cytoplasm"/>
    <property type="evidence" value="ECO:0007669"/>
    <property type="project" value="UniProtKB-ARBA"/>
</dbReference>
<dbReference type="InterPro" id="IPR001878">
    <property type="entry name" value="Znf_CCHC"/>
</dbReference>
<feature type="region of interest" description="Disordered" evidence="2">
    <location>
        <begin position="1"/>
        <end position="42"/>
    </location>
</feature>
<dbReference type="PANTHER" id="PTHR22948">
    <property type="entry name" value="TUDOR DOMAIN CONTAINING PROTEIN"/>
    <property type="match status" value="1"/>
</dbReference>
<dbReference type="Gene3D" id="4.10.60.10">
    <property type="entry name" value="Zinc finger, CCHC-type"/>
    <property type="match status" value="2"/>
</dbReference>
<dbReference type="PROSITE" id="PS50304">
    <property type="entry name" value="TUDOR"/>
    <property type="match status" value="1"/>
</dbReference>
<evidence type="ECO:0000259" key="3">
    <source>
        <dbReference type="PROSITE" id="PS50158"/>
    </source>
</evidence>
<dbReference type="Proteomes" id="UP000036681">
    <property type="component" value="Unplaced"/>
</dbReference>
<dbReference type="GO" id="GO:0003676">
    <property type="term" value="F:nucleic acid binding"/>
    <property type="evidence" value="ECO:0007669"/>
    <property type="project" value="InterPro"/>
</dbReference>
<keyword evidence="5" id="KW-1185">Reference proteome</keyword>
<evidence type="ECO:0000256" key="1">
    <source>
        <dbReference type="PROSITE-ProRule" id="PRU00047"/>
    </source>
</evidence>
<keyword evidence="1" id="KW-0863">Zinc-finger</keyword>
<dbReference type="Gene3D" id="2.40.50.90">
    <property type="match status" value="1"/>
</dbReference>
<dbReference type="InterPro" id="IPR036875">
    <property type="entry name" value="Znf_CCHC_sf"/>
</dbReference>
<proteinExistence type="predicted"/>
<evidence type="ECO:0000313" key="5">
    <source>
        <dbReference type="Proteomes" id="UP000036681"/>
    </source>
</evidence>
<dbReference type="Pfam" id="PF00567">
    <property type="entry name" value="TUDOR"/>
    <property type="match status" value="1"/>
</dbReference>
<name>A0A0M3IRG7_ASCLU</name>
<dbReference type="InterPro" id="IPR035437">
    <property type="entry name" value="SNase_OB-fold_sf"/>
</dbReference>
<evidence type="ECO:0000256" key="2">
    <source>
        <dbReference type="SAM" id="MobiDB-lite"/>
    </source>
</evidence>
<organism evidence="5 6">
    <name type="scientific">Ascaris lumbricoides</name>
    <name type="common">Giant roundworm</name>
    <dbReference type="NCBI Taxonomy" id="6252"/>
    <lineage>
        <taxon>Eukaryota</taxon>
        <taxon>Metazoa</taxon>
        <taxon>Ecdysozoa</taxon>
        <taxon>Nematoda</taxon>
        <taxon>Chromadorea</taxon>
        <taxon>Rhabditida</taxon>
        <taxon>Spirurina</taxon>
        <taxon>Ascaridomorpha</taxon>
        <taxon>Ascaridoidea</taxon>
        <taxon>Ascarididae</taxon>
        <taxon>Ascaris</taxon>
    </lineage>
</organism>
<feature type="compositionally biased region" description="Basic and acidic residues" evidence="2">
    <location>
        <begin position="12"/>
        <end position="35"/>
    </location>
</feature>
<dbReference type="InterPro" id="IPR050621">
    <property type="entry name" value="Tudor_domain_containing"/>
</dbReference>
<evidence type="ECO:0000313" key="6">
    <source>
        <dbReference type="WBParaSite" id="ALUE_0002134501-mRNA-1"/>
    </source>
</evidence>
<feature type="domain" description="CCHC-type" evidence="3">
    <location>
        <begin position="76"/>
        <end position="91"/>
    </location>
</feature>
<feature type="compositionally biased region" description="Basic and acidic residues" evidence="2">
    <location>
        <begin position="207"/>
        <end position="220"/>
    </location>
</feature>
<dbReference type="PROSITE" id="PS50158">
    <property type="entry name" value="ZF_CCHC"/>
    <property type="match status" value="2"/>
</dbReference>
<feature type="region of interest" description="Disordered" evidence="2">
    <location>
        <begin position="308"/>
        <end position="330"/>
    </location>
</feature>
<dbReference type="GO" id="GO:0019899">
    <property type="term" value="F:enzyme binding"/>
    <property type="evidence" value="ECO:0007669"/>
    <property type="project" value="UniProtKB-ARBA"/>
</dbReference>
<evidence type="ECO:0000259" key="4">
    <source>
        <dbReference type="PROSITE" id="PS50304"/>
    </source>
</evidence>
<dbReference type="GO" id="GO:0008270">
    <property type="term" value="F:zinc ion binding"/>
    <property type="evidence" value="ECO:0007669"/>
    <property type="project" value="UniProtKB-KW"/>
</dbReference>
<keyword evidence="1" id="KW-0479">Metal-binding</keyword>
<dbReference type="WBParaSite" id="ALUE_0002134501-mRNA-1">
    <property type="protein sequence ID" value="ALUE_0002134501-mRNA-1"/>
    <property type="gene ID" value="ALUE_0002134501"/>
</dbReference>
<feature type="domain" description="Tudor" evidence="4">
    <location>
        <begin position="428"/>
        <end position="485"/>
    </location>
</feature>